<organism evidence="2 3">
    <name type="scientific">Frankia canadensis</name>
    <dbReference type="NCBI Taxonomy" id="1836972"/>
    <lineage>
        <taxon>Bacteria</taxon>
        <taxon>Bacillati</taxon>
        <taxon>Actinomycetota</taxon>
        <taxon>Actinomycetes</taxon>
        <taxon>Frankiales</taxon>
        <taxon>Frankiaceae</taxon>
        <taxon>Frankia</taxon>
    </lineage>
</organism>
<gene>
    <name evidence="2" type="ORF">FRACA_2200007</name>
</gene>
<evidence type="ECO:0000313" key="2">
    <source>
        <dbReference type="EMBL" id="SNQ48113.1"/>
    </source>
</evidence>
<dbReference type="EMBL" id="FZMO01000136">
    <property type="protein sequence ID" value="SNQ48113.1"/>
    <property type="molecule type" value="Genomic_DNA"/>
</dbReference>
<accession>A0A2I2KR20</accession>
<keyword evidence="3" id="KW-1185">Reference proteome</keyword>
<protein>
    <submittedName>
        <fullName evidence="2">Uncharacterized protein</fullName>
    </submittedName>
</protein>
<proteinExistence type="predicted"/>
<dbReference type="Proteomes" id="UP000234331">
    <property type="component" value="Unassembled WGS sequence"/>
</dbReference>
<evidence type="ECO:0000256" key="1">
    <source>
        <dbReference type="SAM" id="MobiDB-lite"/>
    </source>
</evidence>
<reference evidence="2 3" key="1">
    <citation type="submission" date="2017-06" db="EMBL/GenBank/DDBJ databases">
        <authorList>
            <person name="Kim H.J."/>
            <person name="Triplett B.A."/>
        </authorList>
    </citation>
    <scope>NUCLEOTIDE SEQUENCE [LARGE SCALE GENOMIC DNA]</scope>
    <source>
        <strain evidence="2">FRACA_ARgP5</strain>
    </source>
</reference>
<evidence type="ECO:0000313" key="3">
    <source>
        <dbReference type="Proteomes" id="UP000234331"/>
    </source>
</evidence>
<sequence>MELPDEHVDEHENGADDGKRKNSNSGKQKSARQADGSGQTDPHQHKPARPNHIVAACHLNSPSRPSQTGAVRKYRLMINPLKGGHCIVPVHAFSSSGVQR</sequence>
<name>A0A2I2KR20_9ACTN</name>
<feature type="compositionally biased region" description="Basic and acidic residues" evidence="1">
    <location>
        <begin position="1"/>
        <end position="20"/>
    </location>
</feature>
<feature type="region of interest" description="Disordered" evidence="1">
    <location>
        <begin position="1"/>
        <end position="53"/>
    </location>
</feature>
<dbReference type="AlphaFoldDB" id="A0A2I2KR20"/>